<evidence type="ECO:0008006" key="3">
    <source>
        <dbReference type="Google" id="ProtNLM"/>
    </source>
</evidence>
<keyword evidence="2" id="KW-1185">Reference proteome</keyword>
<dbReference type="Gene3D" id="1.10.630.10">
    <property type="entry name" value="Cytochrome P450"/>
    <property type="match status" value="1"/>
</dbReference>
<protein>
    <recommendedName>
        <fullName evidence="3">Cytochrome P450</fullName>
    </recommendedName>
</protein>
<evidence type="ECO:0000313" key="1">
    <source>
        <dbReference type="EMBL" id="KAF2706473.1"/>
    </source>
</evidence>
<dbReference type="EMBL" id="MU005776">
    <property type="protein sequence ID" value="KAF2706473.1"/>
    <property type="molecule type" value="Genomic_DNA"/>
</dbReference>
<dbReference type="InterPro" id="IPR036396">
    <property type="entry name" value="Cyt_P450_sf"/>
</dbReference>
<dbReference type="AlphaFoldDB" id="A0A6G1K1J0"/>
<dbReference type="GO" id="GO:0005506">
    <property type="term" value="F:iron ion binding"/>
    <property type="evidence" value="ECO:0007669"/>
    <property type="project" value="InterPro"/>
</dbReference>
<dbReference type="Proteomes" id="UP000799428">
    <property type="component" value="Unassembled WGS sequence"/>
</dbReference>
<name>A0A6G1K1J0_9PLEO</name>
<evidence type="ECO:0000313" key="2">
    <source>
        <dbReference type="Proteomes" id="UP000799428"/>
    </source>
</evidence>
<gene>
    <name evidence="1" type="ORF">K504DRAFT_459776</name>
</gene>
<accession>A0A6G1K1J0</accession>
<organism evidence="1 2">
    <name type="scientific">Pleomassaria siparia CBS 279.74</name>
    <dbReference type="NCBI Taxonomy" id="1314801"/>
    <lineage>
        <taxon>Eukaryota</taxon>
        <taxon>Fungi</taxon>
        <taxon>Dikarya</taxon>
        <taxon>Ascomycota</taxon>
        <taxon>Pezizomycotina</taxon>
        <taxon>Dothideomycetes</taxon>
        <taxon>Pleosporomycetidae</taxon>
        <taxon>Pleosporales</taxon>
        <taxon>Pleomassariaceae</taxon>
        <taxon>Pleomassaria</taxon>
    </lineage>
</organism>
<dbReference type="GO" id="GO:0020037">
    <property type="term" value="F:heme binding"/>
    <property type="evidence" value="ECO:0007669"/>
    <property type="project" value="InterPro"/>
</dbReference>
<proteinExistence type="predicted"/>
<sequence>MSLLTVVVVGIVVGIVVAYVVSKIVYRLTLHPLAGFPGPKLAAVTSLYHAHYDILQPGLIKKMPDMHERYGNVVRVVQPNLVHVADLEGYNQ</sequence>
<dbReference type="SUPFAM" id="SSF48264">
    <property type="entry name" value="Cytochrome P450"/>
    <property type="match status" value="1"/>
</dbReference>
<dbReference type="GO" id="GO:0016705">
    <property type="term" value="F:oxidoreductase activity, acting on paired donors, with incorporation or reduction of molecular oxygen"/>
    <property type="evidence" value="ECO:0007669"/>
    <property type="project" value="InterPro"/>
</dbReference>
<dbReference type="GO" id="GO:0004497">
    <property type="term" value="F:monooxygenase activity"/>
    <property type="evidence" value="ECO:0007669"/>
    <property type="project" value="InterPro"/>
</dbReference>
<reference evidence="1" key="1">
    <citation type="journal article" date="2020" name="Stud. Mycol.">
        <title>101 Dothideomycetes genomes: a test case for predicting lifestyles and emergence of pathogens.</title>
        <authorList>
            <person name="Haridas S."/>
            <person name="Albert R."/>
            <person name="Binder M."/>
            <person name="Bloem J."/>
            <person name="Labutti K."/>
            <person name="Salamov A."/>
            <person name="Andreopoulos B."/>
            <person name="Baker S."/>
            <person name="Barry K."/>
            <person name="Bills G."/>
            <person name="Bluhm B."/>
            <person name="Cannon C."/>
            <person name="Castanera R."/>
            <person name="Culley D."/>
            <person name="Daum C."/>
            <person name="Ezra D."/>
            <person name="Gonzalez J."/>
            <person name="Henrissat B."/>
            <person name="Kuo A."/>
            <person name="Liang C."/>
            <person name="Lipzen A."/>
            <person name="Lutzoni F."/>
            <person name="Magnuson J."/>
            <person name="Mondo S."/>
            <person name="Nolan M."/>
            <person name="Ohm R."/>
            <person name="Pangilinan J."/>
            <person name="Park H.-J."/>
            <person name="Ramirez L."/>
            <person name="Alfaro M."/>
            <person name="Sun H."/>
            <person name="Tritt A."/>
            <person name="Yoshinaga Y."/>
            <person name="Zwiers L.-H."/>
            <person name="Turgeon B."/>
            <person name="Goodwin S."/>
            <person name="Spatafora J."/>
            <person name="Crous P."/>
            <person name="Grigoriev I."/>
        </authorList>
    </citation>
    <scope>NUCLEOTIDE SEQUENCE</scope>
    <source>
        <strain evidence="1">CBS 279.74</strain>
    </source>
</reference>
<dbReference type="OrthoDB" id="3945418at2759"/>